<evidence type="ECO:0000313" key="3">
    <source>
        <dbReference type="Proteomes" id="UP000249363"/>
    </source>
</evidence>
<dbReference type="EMBL" id="MIKG01000001">
    <property type="protein sequence ID" value="RAO65221.1"/>
    <property type="molecule type" value="Genomic_DNA"/>
</dbReference>
<sequence>MDRSSSPFFLVPIPECRSFVTSSSDRSSSPFILEPSDSPTLPPTSVVIRKKVAPRPTLIPPPPSGQLRQRPLRPASRLPVPVIRQVQPPRTVTPPQSALVSQSLMDRRWARQQRERPWASATRSTPIRLTSALARSIISRSAVRSAPHKPLQGADSYRSVNSAKAPAKKVSFAEVKTVKVVSRWINDVPADYSEWRHH</sequence>
<feature type="compositionally biased region" description="Low complexity" evidence="1">
    <location>
        <begin position="20"/>
        <end position="29"/>
    </location>
</feature>
<evidence type="ECO:0000256" key="1">
    <source>
        <dbReference type="SAM" id="MobiDB-lite"/>
    </source>
</evidence>
<accession>A0A364KNZ1</accession>
<organism evidence="2 3">
    <name type="scientific">Talaromyces amestolkiae</name>
    <dbReference type="NCBI Taxonomy" id="1196081"/>
    <lineage>
        <taxon>Eukaryota</taxon>
        <taxon>Fungi</taxon>
        <taxon>Dikarya</taxon>
        <taxon>Ascomycota</taxon>
        <taxon>Pezizomycotina</taxon>
        <taxon>Eurotiomycetes</taxon>
        <taxon>Eurotiomycetidae</taxon>
        <taxon>Eurotiales</taxon>
        <taxon>Trichocomaceae</taxon>
        <taxon>Talaromyces</taxon>
        <taxon>Talaromyces sect. Talaromyces</taxon>
    </lineage>
</organism>
<feature type="region of interest" description="Disordered" evidence="1">
    <location>
        <begin position="20"/>
        <end position="72"/>
    </location>
</feature>
<dbReference type="AlphaFoldDB" id="A0A364KNZ1"/>
<gene>
    <name evidence="2" type="ORF">BHQ10_001233</name>
</gene>
<comment type="caution">
    <text evidence="2">The sequence shown here is derived from an EMBL/GenBank/DDBJ whole genome shotgun (WGS) entry which is preliminary data.</text>
</comment>
<protein>
    <submittedName>
        <fullName evidence="2">Uncharacterized protein</fullName>
    </submittedName>
</protein>
<dbReference type="OrthoDB" id="4227414at2759"/>
<name>A0A364KNZ1_TALAM</name>
<evidence type="ECO:0000313" key="2">
    <source>
        <dbReference type="EMBL" id="RAO65221.1"/>
    </source>
</evidence>
<dbReference type="GeneID" id="63790450"/>
<dbReference type="Proteomes" id="UP000249363">
    <property type="component" value="Unassembled WGS sequence"/>
</dbReference>
<dbReference type="RefSeq" id="XP_040729738.1">
    <property type="nucleotide sequence ID" value="XM_040873247.1"/>
</dbReference>
<proteinExistence type="predicted"/>
<keyword evidence="3" id="KW-1185">Reference proteome</keyword>
<reference evidence="2 3" key="1">
    <citation type="journal article" date="2017" name="Biotechnol. Biofuels">
        <title>Differential beta-glucosidase expression as a function of carbon source availability in Talaromyces amestolkiae: a genomic and proteomic approach.</title>
        <authorList>
            <person name="de Eugenio L.I."/>
            <person name="Mendez-Liter J.A."/>
            <person name="Nieto-Dominguez M."/>
            <person name="Alonso L."/>
            <person name="Gil-Munoz J."/>
            <person name="Barriuso J."/>
            <person name="Prieto A."/>
            <person name="Martinez M.J."/>
        </authorList>
    </citation>
    <scope>NUCLEOTIDE SEQUENCE [LARGE SCALE GENOMIC DNA]</scope>
    <source>
        <strain evidence="2 3">CIB</strain>
    </source>
</reference>